<dbReference type="InterPro" id="IPR013216">
    <property type="entry name" value="Methyltransf_11"/>
</dbReference>
<dbReference type="Gene3D" id="3.40.50.150">
    <property type="entry name" value="Vaccinia Virus protein VP39"/>
    <property type="match status" value="1"/>
</dbReference>
<dbReference type="InterPro" id="IPR051052">
    <property type="entry name" value="Diverse_substrate_MTase"/>
</dbReference>
<dbReference type="Proteomes" id="UP001601521">
    <property type="component" value="Unassembled WGS sequence"/>
</dbReference>
<dbReference type="RefSeq" id="WP_387253474.1">
    <property type="nucleotide sequence ID" value="NZ_JBIALX010000011.1"/>
</dbReference>
<dbReference type="PANTHER" id="PTHR44942:SF4">
    <property type="entry name" value="METHYLTRANSFERASE TYPE 11 DOMAIN-CONTAINING PROTEIN"/>
    <property type="match status" value="1"/>
</dbReference>
<dbReference type="SUPFAM" id="SSF53335">
    <property type="entry name" value="S-adenosyl-L-methionine-dependent methyltransferases"/>
    <property type="match status" value="1"/>
</dbReference>
<reference evidence="5 6" key="1">
    <citation type="submission" date="2024-10" db="EMBL/GenBank/DDBJ databases">
        <title>The Natural Products Discovery Center: Release of the First 8490 Sequenced Strains for Exploring Actinobacteria Biosynthetic Diversity.</title>
        <authorList>
            <person name="Kalkreuter E."/>
            <person name="Kautsar S.A."/>
            <person name="Yang D."/>
            <person name="Bader C.D."/>
            <person name="Teijaro C.N."/>
            <person name="Fluegel L."/>
            <person name="Davis C.M."/>
            <person name="Simpson J.R."/>
            <person name="Lauterbach L."/>
            <person name="Steele A.D."/>
            <person name="Gui C."/>
            <person name="Meng S."/>
            <person name="Li G."/>
            <person name="Viehrig K."/>
            <person name="Ye F."/>
            <person name="Su P."/>
            <person name="Kiefer A.F."/>
            <person name="Nichols A."/>
            <person name="Cepeda A.J."/>
            <person name="Yan W."/>
            <person name="Fan B."/>
            <person name="Jiang Y."/>
            <person name="Adhikari A."/>
            <person name="Zheng C.-J."/>
            <person name="Schuster L."/>
            <person name="Cowan T.M."/>
            <person name="Smanski M.J."/>
            <person name="Chevrette M.G."/>
            <person name="De Carvalho L.P.S."/>
            <person name="Shen B."/>
        </authorList>
    </citation>
    <scope>NUCLEOTIDE SEQUENCE [LARGE SCALE GENOMIC DNA]</scope>
    <source>
        <strain evidence="5 6">NPDC004550</strain>
    </source>
</reference>
<evidence type="ECO:0000313" key="6">
    <source>
        <dbReference type="Proteomes" id="UP001601521"/>
    </source>
</evidence>
<protein>
    <submittedName>
        <fullName evidence="5">Methyltransferase domain-containing protein</fullName>
    </submittedName>
</protein>
<feature type="domain" description="Methyltransferase type 11" evidence="4">
    <location>
        <begin position="46"/>
        <end position="134"/>
    </location>
</feature>
<evidence type="ECO:0000259" key="4">
    <source>
        <dbReference type="Pfam" id="PF08241"/>
    </source>
</evidence>
<keyword evidence="6" id="KW-1185">Reference proteome</keyword>
<dbReference type="GO" id="GO:0032259">
    <property type="term" value="P:methylation"/>
    <property type="evidence" value="ECO:0007669"/>
    <property type="project" value="UniProtKB-KW"/>
</dbReference>
<dbReference type="GO" id="GO:0008168">
    <property type="term" value="F:methyltransferase activity"/>
    <property type="evidence" value="ECO:0007669"/>
    <property type="project" value="UniProtKB-KW"/>
</dbReference>
<proteinExistence type="inferred from homology"/>
<dbReference type="Pfam" id="PF08241">
    <property type="entry name" value="Methyltransf_11"/>
    <property type="match status" value="1"/>
</dbReference>
<dbReference type="PANTHER" id="PTHR44942">
    <property type="entry name" value="METHYLTRANSF_11 DOMAIN-CONTAINING PROTEIN"/>
    <property type="match status" value="1"/>
</dbReference>
<dbReference type="InterPro" id="IPR029063">
    <property type="entry name" value="SAM-dependent_MTases_sf"/>
</dbReference>
<comment type="caution">
    <text evidence="5">The sequence shown here is derived from an EMBL/GenBank/DDBJ whole genome shotgun (WGS) entry which is preliminary data.</text>
</comment>
<evidence type="ECO:0000313" key="5">
    <source>
        <dbReference type="EMBL" id="MFF0456597.1"/>
    </source>
</evidence>
<accession>A0ABW6NN57</accession>
<evidence type="ECO:0000256" key="3">
    <source>
        <dbReference type="ARBA" id="ARBA00022679"/>
    </source>
</evidence>
<keyword evidence="3" id="KW-0808">Transferase</keyword>
<name>A0ABW6NN57_9NOCA</name>
<comment type="similarity">
    <text evidence="1">Belongs to the methyltransferase superfamily.</text>
</comment>
<organism evidence="5 6">
    <name type="scientific">Nocardia africana</name>
    <dbReference type="NCBI Taxonomy" id="134964"/>
    <lineage>
        <taxon>Bacteria</taxon>
        <taxon>Bacillati</taxon>
        <taxon>Actinomycetota</taxon>
        <taxon>Actinomycetes</taxon>
        <taxon>Mycobacteriales</taxon>
        <taxon>Nocardiaceae</taxon>
        <taxon>Nocardia</taxon>
    </lineage>
</organism>
<evidence type="ECO:0000256" key="1">
    <source>
        <dbReference type="ARBA" id="ARBA00008361"/>
    </source>
</evidence>
<evidence type="ECO:0000256" key="2">
    <source>
        <dbReference type="ARBA" id="ARBA00022603"/>
    </source>
</evidence>
<dbReference type="CDD" id="cd02440">
    <property type="entry name" value="AdoMet_MTases"/>
    <property type="match status" value="1"/>
</dbReference>
<keyword evidence="2 5" id="KW-0489">Methyltransferase</keyword>
<gene>
    <name evidence="5" type="ORF">ACFYTH_24820</name>
</gene>
<sequence>MTPSEIGPAPTADSFEAVAGDYDAITPPYPDAAVKWLLPPGANSALDLGAGTGQLSRLLVARGVHTIAVDPSPAMLRELSRAVPAAETHQGTAEDIPLPDGSVDAVVVGHAWHWVDLPRAVPEVARVLRPGGQLGLVWNVRDERVDWVAEIDRIVHRGTAYFLNSENPEVGEPFGPIERLDVEWSLTHTPASLLEQVRRRLSGISADAGQRDEIYAEAEQFVRTHPALAGKDRFELPYIARCSRTQRP</sequence>
<dbReference type="EMBL" id="JBIALX010000011">
    <property type="protein sequence ID" value="MFF0456597.1"/>
    <property type="molecule type" value="Genomic_DNA"/>
</dbReference>